<sequence>MTTALFDLTGVLLRTPSPAALAGIEEVVGTASFWPDYADLRPQLDLGEFEERHYWDSIATRGGLAPFDTAAAVAADWAAYLEVDGAALAVAQRAQVAGHACGIVADVPTGLSTIMRTEFPWLRSFVAVVLSCDIGLPAADPRSFQVALEVMGASAKGSLYVCADPSALAAAEEAGLTAVTYTGPESVEEFL</sequence>
<dbReference type="HOGENOM" id="CLU_045011_9_3_11"/>
<dbReference type="OrthoDB" id="9797415at2"/>
<name>A0A097ICX1_9CORY</name>
<proteinExistence type="predicted"/>
<dbReference type="InterPro" id="IPR023214">
    <property type="entry name" value="HAD_sf"/>
</dbReference>
<organism evidence="1 2">
    <name type="scientific">Corynebacterium doosanense CAU 212 = DSM 45436</name>
    <dbReference type="NCBI Taxonomy" id="558173"/>
    <lineage>
        <taxon>Bacteria</taxon>
        <taxon>Bacillati</taxon>
        <taxon>Actinomycetota</taxon>
        <taxon>Actinomycetes</taxon>
        <taxon>Mycobacteriales</taxon>
        <taxon>Corynebacteriaceae</taxon>
        <taxon>Corynebacterium</taxon>
    </lineage>
</organism>
<dbReference type="InterPro" id="IPR036412">
    <property type="entry name" value="HAD-like_sf"/>
</dbReference>
<keyword evidence="2" id="KW-1185">Reference proteome</keyword>
<evidence type="ECO:0000313" key="2">
    <source>
        <dbReference type="Proteomes" id="UP000029914"/>
    </source>
</evidence>
<dbReference type="EMBL" id="CP006764">
    <property type="protein sequence ID" value="AIT59977.1"/>
    <property type="molecule type" value="Genomic_DNA"/>
</dbReference>
<accession>A0A097ICX1</accession>
<gene>
    <name evidence="1" type="ORF">CDOO_00570</name>
</gene>
<reference evidence="1 2" key="1">
    <citation type="submission" date="2013-09" db="EMBL/GenBank/DDBJ databases">
        <title>Complete genome sequence of Corynebacterium doosanense CAU 212(T) (=DSM 45436(T)), isolated from activated sludge.</title>
        <authorList>
            <person name="Schaffert L."/>
            <person name="Albersmeier A."/>
            <person name="Kalinowski J."/>
            <person name="Ruckert C."/>
        </authorList>
    </citation>
    <scope>NUCLEOTIDE SEQUENCE [LARGE SCALE GENOMIC DNA]</scope>
    <source>
        <strain evidence="1 2">CAU 212</strain>
    </source>
</reference>
<dbReference type="RefSeq" id="WP_018022878.1">
    <property type="nucleotide sequence ID" value="NZ_AQUX01000014.1"/>
</dbReference>
<dbReference type="Gene3D" id="3.40.50.1000">
    <property type="entry name" value="HAD superfamily/HAD-like"/>
    <property type="match status" value="1"/>
</dbReference>
<dbReference type="KEGG" id="cdo:CDOO_00570"/>
<dbReference type="Proteomes" id="UP000029914">
    <property type="component" value="Chromosome"/>
</dbReference>
<dbReference type="SUPFAM" id="SSF56784">
    <property type="entry name" value="HAD-like"/>
    <property type="match status" value="1"/>
</dbReference>
<dbReference type="STRING" id="558173.CDOO_00570"/>
<evidence type="ECO:0000313" key="1">
    <source>
        <dbReference type="EMBL" id="AIT59977.1"/>
    </source>
</evidence>
<protein>
    <submittedName>
        <fullName evidence="1">Haloacid dehalogenase</fullName>
    </submittedName>
</protein>
<dbReference type="AlphaFoldDB" id="A0A097ICX1"/>
<dbReference type="eggNOG" id="COG1011">
    <property type="taxonomic scope" value="Bacteria"/>
</dbReference>